<gene>
    <name evidence="1" type="ORF">CY34DRAFT_749415</name>
</gene>
<reference evidence="2" key="2">
    <citation type="submission" date="2015-01" db="EMBL/GenBank/DDBJ databases">
        <title>Evolutionary Origins and Diversification of the Mycorrhizal Mutualists.</title>
        <authorList>
            <consortium name="DOE Joint Genome Institute"/>
            <consortium name="Mycorrhizal Genomics Consortium"/>
            <person name="Kohler A."/>
            <person name="Kuo A."/>
            <person name="Nagy L.G."/>
            <person name="Floudas D."/>
            <person name="Copeland A."/>
            <person name="Barry K.W."/>
            <person name="Cichocki N."/>
            <person name="Veneault-Fourrey C."/>
            <person name="LaButti K."/>
            <person name="Lindquist E.A."/>
            <person name="Lipzen A."/>
            <person name="Lundell T."/>
            <person name="Morin E."/>
            <person name="Murat C."/>
            <person name="Riley R."/>
            <person name="Ohm R."/>
            <person name="Sun H."/>
            <person name="Tunlid A."/>
            <person name="Henrissat B."/>
            <person name="Grigoriev I.V."/>
            <person name="Hibbett D.S."/>
            <person name="Martin F."/>
        </authorList>
    </citation>
    <scope>NUCLEOTIDE SEQUENCE [LARGE SCALE GENOMIC DNA]</scope>
    <source>
        <strain evidence="2">UH-Slu-Lm8-n1</strain>
    </source>
</reference>
<dbReference type="AlphaFoldDB" id="A0A0D0BI90"/>
<organism evidence="1 2">
    <name type="scientific">Suillus luteus UH-Slu-Lm8-n1</name>
    <dbReference type="NCBI Taxonomy" id="930992"/>
    <lineage>
        <taxon>Eukaryota</taxon>
        <taxon>Fungi</taxon>
        <taxon>Dikarya</taxon>
        <taxon>Basidiomycota</taxon>
        <taxon>Agaricomycotina</taxon>
        <taxon>Agaricomycetes</taxon>
        <taxon>Agaricomycetidae</taxon>
        <taxon>Boletales</taxon>
        <taxon>Suillineae</taxon>
        <taxon>Suillaceae</taxon>
        <taxon>Suillus</taxon>
    </lineage>
</organism>
<evidence type="ECO:0000313" key="2">
    <source>
        <dbReference type="Proteomes" id="UP000054485"/>
    </source>
</evidence>
<keyword evidence="2" id="KW-1185">Reference proteome</keyword>
<reference evidence="1 2" key="1">
    <citation type="submission" date="2014-04" db="EMBL/GenBank/DDBJ databases">
        <authorList>
            <consortium name="DOE Joint Genome Institute"/>
            <person name="Kuo A."/>
            <person name="Ruytinx J."/>
            <person name="Rineau F."/>
            <person name="Colpaert J."/>
            <person name="Kohler A."/>
            <person name="Nagy L.G."/>
            <person name="Floudas D."/>
            <person name="Copeland A."/>
            <person name="Barry K.W."/>
            <person name="Cichocki N."/>
            <person name="Veneault-Fourrey C."/>
            <person name="LaButti K."/>
            <person name="Lindquist E.A."/>
            <person name="Lipzen A."/>
            <person name="Lundell T."/>
            <person name="Morin E."/>
            <person name="Murat C."/>
            <person name="Sun H."/>
            <person name="Tunlid A."/>
            <person name="Henrissat B."/>
            <person name="Grigoriev I.V."/>
            <person name="Hibbett D.S."/>
            <person name="Martin F."/>
            <person name="Nordberg H.P."/>
            <person name="Cantor M.N."/>
            <person name="Hua S.X."/>
        </authorList>
    </citation>
    <scope>NUCLEOTIDE SEQUENCE [LARGE SCALE GENOMIC DNA]</scope>
    <source>
        <strain evidence="1 2">UH-Slu-Lm8-n1</strain>
    </source>
</reference>
<dbReference type="HOGENOM" id="CLU_1769338_0_0_1"/>
<protein>
    <submittedName>
        <fullName evidence="1">Uncharacterized protein</fullName>
    </submittedName>
</protein>
<accession>A0A0D0BI90</accession>
<dbReference type="Proteomes" id="UP000054485">
    <property type="component" value="Unassembled WGS sequence"/>
</dbReference>
<evidence type="ECO:0000313" key="1">
    <source>
        <dbReference type="EMBL" id="KIK42878.1"/>
    </source>
</evidence>
<sequence length="147" mass="16665">MRQVLIVSKFFSTPKNLNFDTVTASWSMYDIRNAYSRKTDLAIECLVMTHAVLDCSISSQHGSSAALIGHAYRPQASFSNLRSHDANDWEGSRPHRYRWFLTHKYEGVIRLVLIAVGQPWARGERIRAMCRVVSAPRVIQSLNISVG</sequence>
<name>A0A0D0BI90_9AGAM</name>
<dbReference type="EMBL" id="KN835227">
    <property type="protein sequence ID" value="KIK42878.1"/>
    <property type="molecule type" value="Genomic_DNA"/>
</dbReference>
<proteinExistence type="predicted"/>
<dbReference type="InParanoid" id="A0A0D0BI90"/>